<proteinExistence type="predicted"/>
<gene>
    <name evidence="1" type="ORF">D3Z39_16525</name>
</gene>
<accession>A0A845RLL4</accession>
<evidence type="ECO:0000313" key="1">
    <source>
        <dbReference type="EMBL" id="NBI80423.1"/>
    </source>
</evidence>
<reference evidence="1 2" key="1">
    <citation type="submission" date="2018-08" db="EMBL/GenBank/DDBJ databases">
        <title>Murine metabolic-syndrome-specific gut microbial biobank.</title>
        <authorList>
            <person name="Liu C."/>
        </authorList>
    </citation>
    <scope>NUCLEOTIDE SEQUENCE [LARGE SCALE GENOMIC DNA]</scope>
    <source>
        <strain evidence="1 2">X69</strain>
    </source>
</reference>
<name>A0A845RLL4_9FIRM</name>
<comment type="caution">
    <text evidence="1">The sequence shown here is derived from an EMBL/GenBank/DDBJ whole genome shotgun (WGS) entry which is preliminary data.</text>
</comment>
<protein>
    <submittedName>
        <fullName evidence="1">Uncharacterized protein</fullName>
    </submittedName>
</protein>
<organism evidence="1 2">
    <name type="scientific">Anaerotruncus colihominis</name>
    <dbReference type="NCBI Taxonomy" id="169435"/>
    <lineage>
        <taxon>Bacteria</taxon>
        <taxon>Bacillati</taxon>
        <taxon>Bacillota</taxon>
        <taxon>Clostridia</taxon>
        <taxon>Eubacteriales</taxon>
        <taxon>Oscillospiraceae</taxon>
        <taxon>Anaerotruncus</taxon>
    </lineage>
</organism>
<dbReference type="EMBL" id="QXWZ01000058">
    <property type="protein sequence ID" value="NBI80423.1"/>
    <property type="molecule type" value="Genomic_DNA"/>
</dbReference>
<dbReference type="RefSeq" id="WP_160211089.1">
    <property type="nucleotide sequence ID" value="NZ_CASBEY010000073.1"/>
</dbReference>
<sequence>MDNWASNMLDTIWRGQQPANGKNVSEERLLGIVTSTVPLTISIGGVPVCKNLYINPAILLESDQPDKIRLFFSEARKLFSKCPEMAPGPVELLTFLEQYHEASVIRVGDMVSVVKAGAEFYIQEKVVKVS</sequence>
<evidence type="ECO:0000313" key="2">
    <source>
        <dbReference type="Proteomes" id="UP000446348"/>
    </source>
</evidence>
<dbReference type="Proteomes" id="UP000446348">
    <property type="component" value="Unassembled WGS sequence"/>
</dbReference>
<dbReference type="AlphaFoldDB" id="A0A845RLL4"/>